<dbReference type="GO" id="GO:0006508">
    <property type="term" value="P:proteolysis"/>
    <property type="evidence" value="ECO:0007669"/>
    <property type="project" value="UniProtKB-KW"/>
</dbReference>
<dbReference type="InterPro" id="IPR038765">
    <property type="entry name" value="Papain-like_cys_pep_sf"/>
</dbReference>
<accession>A0A516SAD3</accession>
<evidence type="ECO:0000256" key="6">
    <source>
        <dbReference type="SAM" id="SignalP"/>
    </source>
</evidence>
<evidence type="ECO:0000256" key="2">
    <source>
        <dbReference type="ARBA" id="ARBA00022670"/>
    </source>
</evidence>
<keyword evidence="3" id="KW-0378">Hydrolase</keyword>
<dbReference type="KEGG" id="cari:FNU76_01370"/>
<feature type="region of interest" description="Disordered" evidence="5">
    <location>
        <begin position="170"/>
        <end position="219"/>
    </location>
</feature>
<dbReference type="OrthoDB" id="9815778at2"/>
<evidence type="ECO:0000256" key="3">
    <source>
        <dbReference type="ARBA" id="ARBA00022801"/>
    </source>
</evidence>
<proteinExistence type="inferred from homology"/>
<evidence type="ECO:0000256" key="1">
    <source>
        <dbReference type="ARBA" id="ARBA00007074"/>
    </source>
</evidence>
<feature type="chain" id="PRO_5022017716" evidence="6">
    <location>
        <begin position="23"/>
        <end position="219"/>
    </location>
</feature>
<protein>
    <submittedName>
        <fullName evidence="8">NlpC/P60 family protein</fullName>
    </submittedName>
</protein>
<dbReference type="EMBL" id="CP041730">
    <property type="protein sequence ID" value="QDQ25111.1"/>
    <property type="molecule type" value="Genomic_DNA"/>
</dbReference>
<evidence type="ECO:0000256" key="4">
    <source>
        <dbReference type="ARBA" id="ARBA00022807"/>
    </source>
</evidence>
<gene>
    <name evidence="8" type="ORF">FNU76_01370</name>
</gene>
<feature type="domain" description="NlpC/P60" evidence="7">
    <location>
        <begin position="47"/>
        <end position="171"/>
    </location>
</feature>
<evidence type="ECO:0000313" key="9">
    <source>
        <dbReference type="Proteomes" id="UP000317550"/>
    </source>
</evidence>
<dbReference type="InterPro" id="IPR000064">
    <property type="entry name" value="NLP_P60_dom"/>
</dbReference>
<sequence>MTFTCRHLLLLLLLPLVQPAFAVPKENPPTVSQSEDAKALAENESGSRFAQDIMLQALGLIGVTYRWGGASPESGLDCSGFIKYVFQQSMNIALPHNAFAISRLGEDVEKEALKPGDLVFFNTLGRRFSHVGIYLGDDRFIHSPSKGSKVQVVRLSDAYWAKRFTGARRVTQESVAERTPQLSQPMSDVREVKSSGKKSRKGGKAPKKQGKKKAKKKKR</sequence>
<dbReference type="PANTHER" id="PTHR47053:SF1">
    <property type="entry name" value="MUREIN DD-ENDOPEPTIDASE MEPH-RELATED"/>
    <property type="match status" value="1"/>
</dbReference>
<evidence type="ECO:0000259" key="7">
    <source>
        <dbReference type="PROSITE" id="PS51935"/>
    </source>
</evidence>
<evidence type="ECO:0000313" key="8">
    <source>
        <dbReference type="EMBL" id="QDQ25111.1"/>
    </source>
</evidence>
<dbReference type="Gene3D" id="3.90.1720.10">
    <property type="entry name" value="endopeptidase domain like (from Nostoc punctiforme)"/>
    <property type="match status" value="1"/>
</dbReference>
<dbReference type="Pfam" id="PF00877">
    <property type="entry name" value="NLPC_P60"/>
    <property type="match status" value="1"/>
</dbReference>
<dbReference type="Proteomes" id="UP000317550">
    <property type="component" value="Chromosome"/>
</dbReference>
<keyword evidence="9" id="KW-1185">Reference proteome</keyword>
<dbReference type="GO" id="GO:0008234">
    <property type="term" value="F:cysteine-type peptidase activity"/>
    <property type="evidence" value="ECO:0007669"/>
    <property type="project" value="UniProtKB-KW"/>
</dbReference>
<keyword evidence="4" id="KW-0788">Thiol protease</keyword>
<reference evidence="9" key="1">
    <citation type="submission" date="2019-07" db="EMBL/GenBank/DDBJ databases">
        <title>Chitinimonas sp. nov., isolated from Ny-Alesund, arctica soil.</title>
        <authorList>
            <person name="Xu Q."/>
            <person name="Peng F."/>
        </authorList>
    </citation>
    <scope>NUCLEOTIDE SEQUENCE [LARGE SCALE GENOMIC DNA]</scope>
    <source>
        <strain evidence="9">R3-44</strain>
    </source>
</reference>
<keyword evidence="6" id="KW-0732">Signal</keyword>
<feature type="compositionally biased region" description="Basic residues" evidence="5">
    <location>
        <begin position="195"/>
        <end position="219"/>
    </location>
</feature>
<dbReference type="InterPro" id="IPR051202">
    <property type="entry name" value="Peptidase_C40"/>
</dbReference>
<evidence type="ECO:0000256" key="5">
    <source>
        <dbReference type="SAM" id="MobiDB-lite"/>
    </source>
</evidence>
<name>A0A516SAD3_9NEIS</name>
<dbReference type="PANTHER" id="PTHR47053">
    <property type="entry name" value="MUREIN DD-ENDOPEPTIDASE MEPH-RELATED"/>
    <property type="match status" value="1"/>
</dbReference>
<comment type="similarity">
    <text evidence="1">Belongs to the peptidase C40 family.</text>
</comment>
<dbReference type="SUPFAM" id="SSF54001">
    <property type="entry name" value="Cysteine proteinases"/>
    <property type="match status" value="1"/>
</dbReference>
<feature type="signal peptide" evidence="6">
    <location>
        <begin position="1"/>
        <end position="22"/>
    </location>
</feature>
<dbReference type="PROSITE" id="PS51935">
    <property type="entry name" value="NLPC_P60"/>
    <property type="match status" value="1"/>
</dbReference>
<dbReference type="AlphaFoldDB" id="A0A516SAD3"/>
<organism evidence="8 9">
    <name type="scientific">Chitinimonas arctica</name>
    <dbReference type="NCBI Taxonomy" id="2594795"/>
    <lineage>
        <taxon>Bacteria</taxon>
        <taxon>Pseudomonadati</taxon>
        <taxon>Pseudomonadota</taxon>
        <taxon>Betaproteobacteria</taxon>
        <taxon>Neisseriales</taxon>
        <taxon>Chitinibacteraceae</taxon>
        <taxon>Chitinimonas</taxon>
    </lineage>
</organism>
<dbReference type="RefSeq" id="WP_143856036.1">
    <property type="nucleotide sequence ID" value="NZ_CP041730.1"/>
</dbReference>
<keyword evidence="2" id="KW-0645">Protease</keyword>